<accession>A0A914QQB9</accession>
<reference evidence="2" key="1">
    <citation type="submission" date="2022-11" db="UniProtKB">
        <authorList>
            <consortium name="WormBaseParasite"/>
        </authorList>
    </citation>
    <scope>IDENTIFICATION</scope>
</reference>
<dbReference type="AlphaFoldDB" id="A0A914QQB9"/>
<name>A0A914QQB9_9BILA</name>
<sequence length="521" mass="61963">MIISKETYDKCDPTYQKAIDKLERKIAAIKNGKDCCDHPCKGKFNKFESTILNFSKKYLIPKEYWNFYMRCFVRVYDDRCCKIAKRALFHLCYNEEWNSTGPYLSAYRERYLKLLDFQYSNGVPYDYNSDGLANVRHLQYPHSHLTECLRYFERKATSRPSSKIINRYKKMQKLYTKIKSVEENVEKWFKSLLEVEDDEFVMNNVERRLGDNLFDTKLWMLYLKFLEEKKQYKKLLVTLSKYCCFFLDDKEMLEKYHKALIKFVLNRKEMESGKLQNDAKEVGDENDETNEQSNKKIRDNFYDSYCHRLSIGSSVVFENESLTITPTSNPKLFFKNSIIGGCILLEDSVQRTFTSKLISRLRCCTAKYIELHNQHLSFVELKFLIKHGGVVHLFLRGCEIKDQYGNYIALEDIMKYLPNIEELTLPNIRTTTKTARALTKQKFYSKFRHFCIDSIYGEPLDVNLFLKFLKANLDEKYPNCEFCFNRKYDDVAFKEFQKVMYDYEGSNSVINISVYRSDNIM</sequence>
<organism evidence="1 2">
    <name type="scientific">Panagrolaimus davidi</name>
    <dbReference type="NCBI Taxonomy" id="227884"/>
    <lineage>
        <taxon>Eukaryota</taxon>
        <taxon>Metazoa</taxon>
        <taxon>Ecdysozoa</taxon>
        <taxon>Nematoda</taxon>
        <taxon>Chromadorea</taxon>
        <taxon>Rhabditida</taxon>
        <taxon>Tylenchina</taxon>
        <taxon>Panagrolaimomorpha</taxon>
        <taxon>Panagrolaimoidea</taxon>
        <taxon>Panagrolaimidae</taxon>
        <taxon>Panagrolaimus</taxon>
    </lineage>
</organism>
<dbReference type="WBParaSite" id="PDA_v2.g5608.t1">
    <property type="protein sequence ID" value="PDA_v2.g5608.t1"/>
    <property type="gene ID" value="PDA_v2.g5608"/>
</dbReference>
<evidence type="ECO:0000313" key="1">
    <source>
        <dbReference type="Proteomes" id="UP000887578"/>
    </source>
</evidence>
<dbReference type="Proteomes" id="UP000887578">
    <property type="component" value="Unplaced"/>
</dbReference>
<protein>
    <submittedName>
        <fullName evidence="2">Uncharacterized protein</fullName>
    </submittedName>
</protein>
<keyword evidence="1" id="KW-1185">Reference proteome</keyword>
<proteinExistence type="predicted"/>
<evidence type="ECO:0000313" key="2">
    <source>
        <dbReference type="WBParaSite" id="PDA_v2.g5608.t1"/>
    </source>
</evidence>